<reference evidence="2" key="1">
    <citation type="submission" date="2016-10" db="EMBL/GenBank/DDBJ databases">
        <authorList>
            <person name="Varghese N."/>
            <person name="Submissions S."/>
        </authorList>
    </citation>
    <scope>NUCLEOTIDE SEQUENCE [LARGE SCALE GENOMIC DNA]</scope>
    <source>
        <strain evidence="2">DSM 26348</strain>
    </source>
</reference>
<evidence type="ECO:0000313" key="1">
    <source>
        <dbReference type="EMBL" id="SFH57602.1"/>
    </source>
</evidence>
<dbReference type="Proteomes" id="UP000199518">
    <property type="component" value="Unassembled WGS sequence"/>
</dbReference>
<gene>
    <name evidence="1" type="ORF">SAMN05421753_101253</name>
</gene>
<dbReference type="AlphaFoldDB" id="A0A1I3B5U6"/>
<organism evidence="1 2">
    <name type="scientific">Planctomicrobium piriforme</name>
    <dbReference type="NCBI Taxonomy" id="1576369"/>
    <lineage>
        <taxon>Bacteria</taxon>
        <taxon>Pseudomonadati</taxon>
        <taxon>Planctomycetota</taxon>
        <taxon>Planctomycetia</taxon>
        <taxon>Planctomycetales</taxon>
        <taxon>Planctomycetaceae</taxon>
        <taxon>Planctomicrobium</taxon>
    </lineage>
</organism>
<keyword evidence="2" id="KW-1185">Reference proteome</keyword>
<dbReference type="STRING" id="1576369.SAMN05421753_101253"/>
<accession>A0A1I3B5U6</accession>
<dbReference type="EMBL" id="FOQD01000001">
    <property type="protein sequence ID" value="SFH57602.1"/>
    <property type="molecule type" value="Genomic_DNA"/>
</dbReference>
<evidence type="ECO:0000313" key="2">
    <source>
        <dbReference type="Proteomes" id="UP000199518"/>
    </source>
</evidence>
<sequence>MVWKSVYKVSRAISRWRPEPIVAKAAFLNQFAGIQGTEPILCPLRAVWSRLQCPIPIFARPDGQ</sequence>
<name>A0A1I3B5U6_9PLAN</name>
<proteinExistence type="predicted"/>
<protein>
    <submittedName>
        <fullName evidence="1">Uncharacterized protein</fullName>
    </submittedName>
</protein>